<protein>
    <submittedName>
        <fullName evidence="2">Major sperm protein</fullName>
    </submittedName>
</protein>
<dbReference type="Proteomes" id="UP000095286">
    <property type="component" value="Unplaced"/>
</dbReference>
<organism evidence="1 2">
    <name type="scientific">Rhabditophanes sp. KR3021</name>
    <dbReference type="NCBI Taxonomy" id="114890"/>
    <lineage>
        <taxon>Eukaryota</taxon>
        <taxon>Metazoa</taxon>
        <taxon>Ecdysozoa</taxon>
        <taxon>Nematoda</taxon>
        <taxon>Chromadorea</taxon>
        <taxon>Rhabditida</taxon>
        <taxon>Tylenchina</taxon>
        <taxon>Panagrolaimomorpha</taxon>
        <taxon>Strongyloidoidea</taxon>
        <taxon>Alloionematidae</taxon>
        <taxon>Rhabditophanes</taxon>
    </lineage>
</organism>
<evidence type="ECO:0000313" key="2">
    <source>
        <dbReference type="WBParaSite" id="RSKR_0000658500.1"/>
    </source>
</evidence>
<name>A0AC35U1F2_9BILA</name>
<sequence>MQFVTFAQALLIFAVHLALFTTFGCGGQKKGDKSKRGSTKKCSKSMKNKKSSGKCKTQQQVPELETKTQESVSEGVAPAIESTDLSSISGPTPASVVVTKKSVPKQLVPKPSMSKTAVAKSRTISERSSTTSRNTITGGTAYSIKNPALLTKDELAHKKAKKSLLKQMENWQGNCEHKMPVTLNVEELSWEDGIGGLKKVDLSNPSLDRIGVKIKCSDNILYRVSPVYTIIEPGQKMSVSIVRDAGTGKVDKLVLILSKVSATEKEAKDHFSTPNIRTQMIVLPLVGVQGVVYS</sequence>
<accession>A0AC35U1F2</accession>
<proteinExistence type="predicted"/>
<dbReference type="WBParaSite" id="RSKR_0000658500.1">
    <property type="protein sequence ID" value="RSKR_0000658500.1"/>
    <property type="gene ID" value="RSKR_0000658500"/>
</dbReference>
<evidence type="ECO:0000313" key="1">
    <source>
        <dbReference type="Proteomes" id="UP000095286"/>
    </source>
</evidence>
<reference evidence="2" key="1">
    <citation type="submission" date="2016-11" db="UniProtKB">
        <authorList>
            <consortium name="WormBaseParasite"/>
        </authorList>
    </citation>
    <scope>IDENTIFICATION</scope>
    <source>
        <strain evidence="2">KR3021</strain>
    </source>
</reference>